<dbReference type="STRING" id="67285.AQI88_00415"/>
<organism evidence="1 2">
    <name type="scientific">Streptomyces cellostaticus</name>
    <dbReference type="NCBI Taxonomy" id="67285"/>
    <lineage>
        <taxon>Bacteria</taxon>
        <taxon>Bacillati</taxon>
        <taxon>Actinomycetota</taxon>
        <taxon>Actinomycetes</taxon>
        <taxon>Kitasatosporales</taxon>
        <taxon>Streptomycetaceae</taxon>
        <taxon>Streptomyces</taxon>
    </lineage>
</organism>
<protein>
    <submittedName>
        <fullName evidence="1">Uncharacterized protein</fullName>
    </submittedName>
</protein>
<dbReference type="EMBL" id="LMWL01000002">
    <property type="protein sequence ID" value="KUM98758.1"/>
    <property type="molecule type" value="Genomic_DNA"/>
</dbReference>
<accession>A0A101NSW4</accession>
<evidence type="ECO:0000313" key="1">
    <source>
        <dbReference type="EMBL" id="KUM98758.1"/>
    </source>
</evidence>
<gene>
    <name evidence="1" type="ORF">AQI88_00415</name>
</gene>
<reference evidence="1 2" key="1">
    <citation type="submission" date="2015-10" db="EMBL/GenBank/DDBJ databases">
        <title>Draft genome sequence of Streptomyces cellostaticus DSM 40189, type strain for the species Streptomyces cellostaticus.</title>
        <authorList>
            <person name="Ruckert C."/>
            <person name="Winkler A."/>
            <person name="Kalinowski J."/>
            <person name="Kampfer P."/>
            <person name="Glaeser S."/>
        </authorList>
    </citation>
    <scope>NUCLEOTIDE SEQUENCE [LARGE SCALE GENOMIC DNA]</scope>
    <source>
        <strain evidence="1 2">DSM 40189</strain>
    </source>
</reference>
<name>A0A101NSW4_9ACTN</name>
<comment type="caution">
    <text evidence="1">The sequence shown here is derived from an EMBL/GenBank/DDBJ whole genome shotgun (WGS) entry which is preliminary data.</text>
</comment>
<dbReference type="RefSeq" id="WP_066989888.1">
    <property type="nucleotide sequence ID" value="NZ_BNDU01000004.1"/>
</dbReference>
<evidence type="ECO:0000313" key="2">
    <source>
        <dbReference type="Proteomes" id="UP000054241"/>
    </source>
</evidence>
<proteinExistence type="predicted"/>
<keyword evidence="2" id="KW-1185">Reference proteome</keyword>
<dbReference type="AlphaFoldDB" id="A0A101NSW4"/>
<sequence>MCRRWLHQQDRVLAEAVGRYARHFAGHDLIAALAKAACAKPSKAPARSCVAKGAYTYAPSVFAQSLAVTAQLRPGGKAAATQPIAYLESLQQSSGAWPRLIPSTKDSDLRASAQAVGGAISFGKLERSLTGTFAQPTPSPSGSVPDIVTMGRSGGGDGATTVGGGGSGGVLASTGAQGSAFAAIAAPLALAGRRTVIVARRRTDTRSGR</sequence>
<dbReference type="Proteomes" id="UP000054241">
    <property type="component" value="Unassembled WGS sequence"/>
</dbReference>